<comment type="caution">
    <text evidence="1">The sequence shown here is derived from an EMBL/GenBank/DDBJ whole genome shotgun (WGS) entry which is preliminary data.</text>
</comment>
<evidence type="ECO:0000313" key="1">
    <source>
        <dbReference type="EMBL" id="KAJ3805977.1"/>
    </source>
</evidence>
<proteinExistence type="predicted"/>
<dbReference type="EMBL" id="MU795496">
    <property type="protein sequence ID" value="KAJ3805977.1"/>
    <property type="molecule type" value="Genomic_DNA"/>
</dbReference>
<evidence type="ECO:0000313" key="2">
    <source>
        <dbReference type="Proteomes" id="UP001163835"/>
    </source>
</evidence>
<accession>A0ACC1TMN4</accession>
<reference evidence="1" key="1">
    <citation type="submission" date="2022-09" db="EMBL/GenBank/DDBJ databases">
        <title>A Global Phylogenomic Analysis of the Shiitake Genus Lentinula.</title>
        <authorList>
            <consortium name="DOE Joint Genome Institute"/>
            <person name="Sierra-Patev S."/>
            <person name="Min B."/>
            <person name="Naranjo-Ortiz M."/>
            <person name="Looney B."/>
            <person name="Konkel Z."/>
            <person name="Slot J.C."/>
            <person name="Sakamoto Y."/>
            <person name="Steenwyk J.L."/>
            <person name="Rokas A."/>
            <person name="Carro J."/>
            <person name="Camarero S."/>
            <person name="Ferreira P."/>
            <person name="Molpeceres G."/>
            <person name="Ruiz-Duenas F.J."/>
            <person name="Serrano A."/>
            <person name="Henrissat B."/>
            <person name="Drula E."/>
            <person name="Hughes K.W."/>
            <person name="Mata J.L."/>
            <person name="Ishikawa N.K."/>
            <person name="Vargas-Isla R."/>
            <person name="Ushijima S."/>
            <person name="Smith C.A."/>
            <person name="Ahrendt S."/>
            <person name="Andreopoulos W."/>
            <person name="He G."/>
            <person name="Labutti K."/>
            <person name="Lipzen A."/>
            <person name="Ng V."/>
            <person name="Riley R."/>
            <person name="Sandor L."/>
            <person name="Barry K."/>
            <person name="Martinez A.T."/>
            <person name="Xiao Y."/>
            <person name="Gibbons J.G."/>
            <person name="Terashima K."/>
            <person name="Grigoriev I.V."/>
            <person name="Hibbett D.S."/>
        </authorList>
    </citation>
    <scope>NUCLEOTIDE SEQUENCE</scope>
    <source>
        <strain evidence="1">TMI1499</strain>
    </source>
</reference>
<dbReference type="Proteomes" id="UP001163835">
    <property type="component" value="Unassembled WGS sequence"/>
</dbReference>
<sequence length="388" mass="42238">MSIALGVWGIELEGGKTVEICPPQDIKITNVALGDVLVDTNERTSFKLGFPLLGEDSDEEEDEDEDEDQDKVKDEKNAVVTVCSLTAGKIEQANVDIILLDEQVYKFQVVGKNTICLSGYYVDQTVNDPPEESGFPGFSDEEDDDDEDVHDLRYVSSDVEMPPDGLDMDSDASDLKDDEKAIATGSKRGRDSLVSNETAKHPSKAEKKKNKKQKLQDGTAATPLVAEKIVGKETDEKKVDVKVTTKKTDAKTSAKKGEEKKTDGKKGEEKKDKTKLKEKEFPSGLKIQDATIGTGPMAKNGQLVSMRYIGKLANGKIFDQNTKGSPFVFRLGDGEVIKGWDQGIVGMQVGGERTLTVPPTLAYGKRGSLPKIPGNATLSFEVKCVSIK</sequence>
<protein>
    <submittedName>
        <fullName evidence="1">Uncharacterized protein</fullName>
    </submittedName>
</protein>
<organism evidence="1 2">
    <name type="scientific">Lentinula aff. lateritia</name>
    <dbReference type="NCBI Taxonomy" id="2804960"/>
    <lineage>
        <taxon>Eukaryota</taxon>
        <taxon>Fungi</taxon>
        <taxon>Dikarya</taxon>
        <taxon>Basidiomycota</taxon>
        <taxon>Agaricomycotina</taxon>
        <taxon>Agaricomycetes</taxon>
        <taxon>Agaricomycetidae</taxon>
        <taxon>Agaricales</taxon>
        <taxon>Marasmiineae</taxon>
        <taxon>Omphalotaceae</taxon>
        <taxon>Lentinula</taxon>
    </lineage>
</organism>
<name>A0ACC1TMN4_9AGAR</name>
<keyword evidence="2" id="KW-1185">Reference proteome</keyword>
<gene>
    <name evidence="1" type="ORF">F5876DRAFT_81182</name>
</gene>